<evidence type="ECO:0000313" key="2">
    <source>
        <dbReference type="EMBL" id="AAZ26011.1"/>
    </source>
</evidence>
<dbReference type="STRING" id="167879.CPS_4070"/>
<feature type="transmembrane region" description="Helical" evidence="1">
    <location>
        <begin position="30"/>
        <end position="47"/>
    </location>
</feature>
<evidence type="ECO:0000256" key="1">
    <source>
        <dbReference type="SAM" id="Phobius"/>
    </source>
</evidence>
<dbReference type="HOGENOM" id="CLU_3042334_0_0_6"/>
<dbReference type="AlphaFoldDB" id="Q47WU7"/>
<gene>
    <name evidence="2" type="ordered locus">CPS_4070</name>
</gene>
<accession>Q47WU7</accession>
<sequence length="54" mass="6128">MVTISSSIYVKCKNGFSRHFLSTSDRKARVFYASSIFLQVLFTYRVMSVVTGVV</sequence>
<keyword evidence="1" id="KW-0812">Transmembrane</keyword>
<dbReference type="Proteomes" id="UP000000547">
    <property type="component" value="Chromosome"/>
</dbReference>
<dbReference type="EMBL" id="CP000083">
    <property type="protein sequence ID" value="AAZ26011.1"/>
    <property type="molecule type" value="Genomic_DNA"/>
</dbReference>
<proteinExistence type="predicted"/>
<keyword evidence="1" id="KW-0472">Membrane</keyword>
<evidence type="ECO:0000313" key="3">
    <source>
        <dbReference type="Proteomes" id="UP000000547"/>
    </source>
</evidence>
<name>Q47WU7_COLP3</name>
<protein>
    <submittedName>
        <fullName evidence="2">Uncharacterized protein</fullName>
    </submittedName>
</protein>
<reference evidence="2" key="1">
    <citation type="journal article" date="2005" name="Proc. Natl. Acad. Sci. U.S.A.">
        <title>The psychrophilic lifestyle as revealed by the genome sequence of Colwellia psychrerythraea 34H through genomic and proteomic analyses.</title>
        <authorList>
            <person name="Methe B.A."/>
            <person name="Nelson K.E."/>
            <person name="Deming J.W."/>
            <person name="Momen B."/>
            <person name="Melamud E."/>
            <person name="Zhang X."/>
            <person name="Moult J."/>
            <person name="Madupu R."/>
            <person name="Nelson W.C."/>
            <person name="Dodson R.J."/>
            <person name="Brinkac L.M."/>
            <person name="Daugherty S.C."/>
            <person name="Durkin A.S."/>
            <person name="DeBoy R.T."/>
            <person name="Kolonay J.F."/>
            <person name="Sullivan S.A."/>
            <person name="Zhou L."/>
            <person name="Davidsen T.M."/>
            <person name="Wu M."/>
            <person name="Huston A.L."/>
            <person name="Lewis M."/>
            <person name="Weaver B."/>
            <person name="Weidman J.F."/>
            <person name="Khouri H."/>
            <person name="Utterback T.R."/>
            <person name="Feldblyum T.V."/>
            <person name="Fraser C.M."/>
        </authorList>
    </citation>
    <scope>NUCLEOTIDE SEQUENCE [LARGE SCALE GENOMIC DNA]</scope>
    <source>
        <strain evidence="2">34H</strain>
    </source>
</reference>
<organism evidence="2 3">
    <name type="scientific">Colwellia psychrerythraea (strain 34H / ATCC BAA-681)</name>
    <name type="common">Vibrio psychroerythus</name>
    <dbReference type="NCBI Taxonomy" id="167879"/>
    <lineage>
        <taxon>Bacteria</taxon>
        <taxon>Pseudomonadati</taxon>
        <taxon>Pseudomonadota</taxon>
        <taxon>Gammaproteobacteria</taxon>
        <taxon>Alteromonadales</taxon>
        <taxon>Colwelliaceae</taxon>
        <taxon>Colwellia</taxon>
    </lineage>
</organism>
<dbReference type="KEGG" id="cps:CPS_4070"/>
<keyword evidence="1" id="KW-1133">Transmembrane helix</keyword>